<sequence length="44" mass="5218">MYQCIPPDSIKPKYKKVLKFNKCTIMASKMYQMFFASNKCDISF</sequence>
<organism evidence="1">
    <name type="scientific">Arundo donax</name>
    <name type="common">Giant reed</name>
    <name type="synonym">Donax arundinaceus</name>
    <dbReference type="NCBI Taxonomy" id="35708"/>
    <lineage>
        <taxon>Eukaryota</taxon>
        <taxon>Viridiplantae</taxon>
        <taxon>Streptophyta</taxon>
        <taxon>Embryophyta</taxon>
        <taxon>Tracheophyta</taxon>
        <taxon>Spermatophyta</taxon>
        <taxon>Magnoliopsida</taxon>
        <taxon>Liliopsida</taxon>
        <taxon>Poales</taxon>
        <taxon>Poaceae</taxon>
        <taxon>PACMAD clade</taxon>
        <taxon>Arundinoideae</taxon>
        <taxon>Arundineae</taxon>
        <taxon>Arundo</taxon>
    </lineage>
</organism>
<protein>
    <submittedName>
        <fullName evidence="1">Uncharacterized protein</fullName>
    </submittedName>
</protein>
<name>A0A0A8ZI47_ARUDO</name>
<proteinExistence type="predicted"/>
<dbReference type="AlphaFoldDB" id="A0A0A8ZI47"/>
<reference evidence="1" key="1">
    <citation type="submission" date="2014-09" db="EMBL/GenBank/DDBJ databases">
        <authorList>
            <person name="Magalhaes I.L.F."/>
            <person name="Oliveira U."/>
            <person name="Santos F.R."/>
            <person name="Vidigal T.H.D.A."/>
            <person name="Brescovit A.D."/>
            <person name="Santos A.J."/>
        </authorList>
    </citation>
    <scope>NUCLEOTIDE SEQUENCE</scope>
    <source>
        <tissue evidence="1">Shoot tissue taken approximately 20 cm above the soil surface</tissue>
    </source>
</reference>
<dbReference type="EMBL" id="GBRH01261480">
    <property type="protein sequence ID" value="JAD36415.1"/>
    <property type="molecule type" value="Transcribed_RNA"/>
</dbReference>
<evidence type="ECO:0000313" key="1">
    <source>
        <dbReference type="EMBL" id="JAD36415.1"/>
    </source>
</evidence>
<accession>A0A0A8ZI47</accession>
<reference evidence="1" key="2">
    <citation type="journal article" date="2015" name="Data Brief">
        <title>Shoot transcriptome of the giant reed, Arundo donax.</title>
        <authorList>
            <person name="Barrero R.A."/>
            <person name="Guerrero F.D."/>
            <person name="Moolhuijzen P."/>
            <person name="Goolsby J.A."/>
            <person name="Tidwell J."/>
            <person name="Bellgard S.E."/>
            <person name="Bellgard M.I."/>
        </authorList>
    </citation>
    <scope>NUCLEOTIDE SEQUENCE</scope>
    <source>
        <tissue evidence="1">Shoot tissue taken approximately 20 cm above the soil surface</tissue>
    </source>
</reference>